<proteinExistence type="predicted"/>
<sequence length="163" mass="17864">MVAADVSGRLSRAERQEAEFLCKYEGNGVSVVELDEEAKRNSWSSAEFAALIKRRRNPTDHPHGRANTGALQLTNQRTPFSGDMPNYGDDSQEVFDLLIVDIFPRGTYPPNKASLSQRRLLGHQSTKHLRPTTTPDASSASHSPVQRVSAPICSTNDGGLVTM</sequence>
<organism evidence="2 3">
    <name type="scientific">Mycena rosella</name>
    <name type="common">Pink bonnet</name>
    <name type="synonym">Agaricus rosellus</name>
    <dbReference type="NCBI Taxonomy" id="1033263"/>
    <lineage>
        <taxon>Eukaryota</taxon>
        <taxon>Fungi</taxon>
        <taxon>Dikarya</taxon>
        <taxon>Basidiomycota</taxon>
        <taxon>Agaricomycotina</taxon>
        <taxon>Agaricomycetes</taxon>
        <taxon>Agaricomycetidae</taxon>
        <taxon>Agaricales</taxon>
        <taxon>Marasmiineae</taxon>
        <taxon>Mycenaceae</taxon>
        <taxon>Mycena</taxon>
    </lineage>
</organism>
<evidence type="ECO:0000313" key="2">
    <source>
        <dbReference type="EMBL" id="KAJ7690402.1"/>
    </source>
</evidence>
<keyword evidence="3" id="KW-1185">Reference proteome</keyword>
<comment type="caution">
    <text evidence="2">The sequence shown here is derived from an EMBL/GenBank/DDBJ whole genome shotgun (WGS) entry which is preliminary data.</text>
</comment>
<feature type="region of interest" description="Disordered" evidence="1">
    <location>
        <begin position="57"/>
        <end position="87"/>
    </location>
</feature>
<feature type="region of interest" description="Disordered" evidence="1">
    <location>
        <begin position="126"/>
        <end position="163"/>
    </location>
</feature>
<name>A0AAD7DIJ4_MYCRO</name>
<dbReference type="EMBL" id="JARKIE010000065">
    <property type="protein sequence ID" value="KAJ7690402.1"/>
    <property type="molecule type" value="Genomic_DNA"/>
</dbReference>
<protein>
    <submittedName>
        <fullName evidence="2">Uncharacterized protein</fullName>
    </submittedName>
</protein>
<evidence type="ECO:0000256" key="1">
    <source>
        <dbReference type="SAM" id="MobiDB-lite"/>
    </source>
</evidence>
<accession>A0AAD7DIJ4</accession>
<feature type="compositionally biased region" description="Polar residues" evidence="1">
    <location>
        <begin position="131"/>
        <end position="157"/>
    </location>
</feature>
<gene>
    <name evidence="2" type="ORF">B0H17DRAFT_1134422</name>
</gene>
<feature type="compositionally biased region" description="Polar residues" evidence="1">
    <location>
        <begin position="69"/>
        <end position="79"/>
    </location>
</feature>
<dbReference type="AlphaFoldDB" id="A0AAD7DIJ4"/>
<evidence type="ECO:0000313" key="3">
    <source>
        <dbReference type="Proteomes" id="UP001221757"/>
    </source>
</evidence>
<reference evidence="2" key="1">
    <citation type="submission" date="2023-03" db="EMBL/GenBank/DDBJ databases">
        <title>Massive genome expansion in bonnet fungi (Mycena s.s.) driven by repeated elements and novel gene families across ecological guilds.</title>
        <authorList>
            <consortium name="Lawrence Berkeley National Laboratory"/>
            <person name="Harder C.B."/>
            <person name="Miyauchi S."/>
            <person name="Viragh M."/>
            <person name="Kuo A."/>
            <person name="Thoen E."/>
            <person name="Andreopoulos B."/>
            <person name="Lu D."/>
            <person name="Skrede I."/>
            <person name="Drula E."/>
            <person name="Henrissat B."/>
            <person name="Morin E."/>
            <person name="Kohler A."/>
            <person name="Barry K."/>
            <person name="LaButti K."/>
            <person name="Morin E."/>
            <person name="Salamov A."/>
            <person name="Lipzen A."/>
            <person name="Mereny Z."/>
            <person name="Hegedus B."/>
            <person name="Baldrian P."/>
            <person name="Stursova M."/>
            <person name="Weitz H."/>
            <person name="Taylor A."/>
            <person name="Grigoriev I.V."/>
            <person name="Nagy L.G."/>
            <person name="Martin F."/>
            <person name="Kauserud H."/>
        </authorList>
    </citation>
    <scope>NUCLEOTIDE SEQUENCE</scope>
    <source>
        <strain evidence="2">CBHHK067</strain>
    </source>
</reference>
<dbReference type="Proteomes" id="UP001221757">
    <property type="component" value="Unassembled WGS sequence"/>
</dbReference>